<dbReference type="EMBL" id="BKCP01006294">
    <property type="protein sequence ID" value="GER42342.1"/>
    <property type="molecule type" value="Genomic_DNA"/>
</dbReference>
<keyword evidence="2" id="KW-1185">Reference proteome</keyword>
<keyword evidence="1" id="KW-0418">Kinase</keyword>
<dbReference type="AlphaFoldDB" id="A0A5A7QBJ1"/>
<evidence type="ECO:0000313" key="1">
    <source>
        <dbReference type="EMBL" id="GER42342.1"/>
    </source>
</evidence>
<proteinExistence type="predicted"/>
<accession>A0A5A7QBJ1</accession>
<dbReference type="Proteomes" id="UP000325081">
    <property type="component" value="Unassembled WGS sequence"/>
</dbReference>
<evidence type="ECO:0000313" key="2">
    <source>
        <dbReference type="Proteomes" id="UP000325081"/>
    </source>
</evidence>
<dbReference type="GO" id="GO:0016301">
    <property type="term" value="F:kinase activity"/>
    <property type="evidence" value="ECO:0007669"/>
    <property type="project" value="UniProtKB-KW"/>
</dbReference>
<protein>
    <submittedName>
        <fullName evidence="1">Protein kinase superfamily protein</fullName>
    </submittedName>
</protein>
<organism evidence="1 2">
    <name type="scientific">Striga asiatica</name>
    <name type="common">Asiatic witchweed</name>
    <name type="synonym">Buchnera asiatica</name>
    <dbReference type="NCBI Taxonomy" id="4170"/>
    <lineage>
        <taxon>Eukaryota</taxon>
        <taxon>Viridiplantae</taxon>
        <taxon>Streptophyta</taxon>
        <taxon>Embryophyta</taxon>
        <taxon>Tracheophyta</taxon>
        <taxon>Spermatophyta</taxon>
        <taxon>Magnoliopsida</taxon>
        <taxon>eudicotyledons</taxon>
        <taxon>Gunneridae</taxon>
        <taxon>Pentapetalae</taxon>
        <taxon>asterids</taxon>
        <taxon>lamiids</taxon>
        <taxon>Lamiales</taxon>
        <taxon>Orobanchaceae</taxon>
        <taxon>Buchnereae</taxon>
        <taxon>Striga</taxon>
    </lineage>
</organism>
<sequence>MSATARHVMSSIPPMFKGKAINATKLGGEKHTNDKIQGFKTQNNRTGGRYLDQFKHQAIVDLHELCVEFLQLVLVFLLYVAPAVLNHLRKHLGRDVWERDGVGGAAVLDHVLYRLRLAGDRLIHLEQLPVGENTSPESEGLGL</sequence>
<comment type="caution">
    <text evidence="1">The sequence shown here is derived from an EMBL/GenBank/DDBJ whole genome shotgun (WGS) entry which is preliminary data.</text>
</comment>
<keyword evidence="1" id="KW-0808">Transferase</keyword>
<reference evidence="2" key="1">
    <citation type="journal article" date="2019" name="Curr. Biol.">
        <title>Genome Sequence of Striga asiatica Provides Insight into the Evolution of Plant Parasitism.</title>
        <authorList>
            <person name="Yoshida S."/>
            <person name="Kim S."/>
            <person name="Wafula E.K."/>
            <person name="Tanskanen J."/>
            <person name="Kim Y.M."/>
            <person name="Honaas L."/>
            <person name="Yang Z."/>
            <person name="Spallek T."/>
            <person name="Conn C.E."/>
            <person name="Ichihashi Y."/>
            <person name="Cheong K."/>
            <person name="Cui S."/>
            <person name="Der J.P."/>
            <person name="Gundlach H."/>
            <person name="Jiao Y."/>
            <person name="Hori C."/>
            <person name="Ishida J.K."/>
            <person name="Kasahara H."/>
            <person name="Kiba T."/>
            <person name="Kim M.S."/>
            <person name="Koo N."/>
            <person name="Laohavisit A."/>
            <person name="Lee Y.H."/>
            <person name="Lumba S."/>
            <person name="McCourt P."/>
            <person name="Mortimer J.C."/>
            <person name="Mutuku J.M."/>
            <person name="Nomura T."/>
            <person name="Sasaki-Sekimoto Y."/>
            <person name="Seto Y."/>
            <person name="Wang Y."/>
            <person name="Wakatake T."/>
            <person name="Sakakibara H."/>
            <person name="Demura T."/>
            <person name="Yamaguchi S."/>
            <person name="Yoneyama K."/>
            <person name="Manabe R.I."/>
            <person name="Nelson D.C."/>
            <person name="Schulman A.H."/>
            <person name="Timko M.P."/>
            <person name="dePamphilis C.W."/>
            <person name="Choi D."/>
            <person name="Shirasu K."/>
        </authorList>
    </citation>
    <scope>NUCLEOTIDE SEQUENCE [LARGE SCALE GENOMIC DNA]</scope>
    <source>
        <strain evidence="2">cv. UVA1</strain>
    </source>
</reference>
<name>A0A5A7QBJ1_STRAF</name>
<gene>
    <name evidence="1" type="ORF">STAS_19119</name>
</gene>